<name>A0AAV4DJL4_9GAST</name>
<comment type="caution">
    <text evidence="2">The sequence shown here is derived from an EMBL/GenBank/DDBJ whole genome shotgun (WGS) entry which is preliminary data.</text>
</comment>
<evidence type="ECO:0000256" key="1">
    <source>
        <dbReference type="SAM" id="MobiDB-lite"/>
    </source>
</evidence>
<feature type="region of interest" description="Disordered" evidence="1">
    <location>
        <begin position="86"/>
        <end position="105"/>
    </location>
</feature>
<reference evidence="2 3" key="1">
    <citation type="journal article" date="2021" name="Elife">
        <title>Chloroplast acquisition without the gene transfer in kleptoplastic sea slugs, Plakobranchus ocellatus.</title>
        <authorList>
            <person name="Maeda T."/>
            <person name="Takahashi S."/>
            <person name="Yoshida T."/>
            <person name="Shimamura S."/>
            <person name="Takaki Y."/>
            <person name="Nagai Y."/>
            <person name="Toyoda A."/>
            <person name="Suzuki Y."/>
            <person name="Arimoto A."/>
            <person name="Ishii H."/>
            <person name="Satoh N."/>
            <person name="Nishiyama T."/>
            <person name="Hasebe M."/>
            <person name="Maruyama T."/>
            <person name="Minagawa J."/>
            <person name="Obokata J."/>
            <person name="Shigenobu S."/>
        </authorList>
    </citation>
    <scope>NUCLEOTIDE SEQUENCE [LARGE SCALE GENOMIC DNA]</scope>
</reference>
<gene>
    <name evidence="2" type="ORF">PoB_007084000</name>
</gene>
<dbReference type="Proteomes" id="UP000735302">
    <property type="component" value="Unassembled WGS sequence"/>
</dbReference>
<proteinExistence type="predicted"/>
<protein>
    <submittedName>
        <fullName evidence="2">Uncharacterized protein</fullName>
    </submittedName>
</protein>
<accession>A0AAV4DJL4</accession>
<dbReference type="EMBL" id="BLXT01007949">
    <property type="protein sequence ID" value="GFO44335.1"/>
    <property type="molecule type" value="Genomic_DNA"/>
</dbReference>
<organism evidence="2 3">
    <name type="scientific">Plakobranchus ocellatus</name>
    <dbReference type="NCBI Taxonomy" id="259542"/>
    <lineage>
        <taxon>Eukaryota</taxon>
        <taxon>Metazoa</taxon>
        <taxon>Spiralia</taxon>
        <taxon>Lophotrochozoa</taxon>
        <taxon>Mollusca</taxon>
        <taxon>Gastropoda</taxon>
        <taxon>Heterobranchia</taxon>
        <taxon>Euthyneura</taxon>
        <taxon>Panpulmonata</taxon>
        <taxon>Sacoglossa</taxon>
        <taxon>Placobranchoidea</taxon>
        <taxon>Plakobranchidae</taxon>
        <taxon>Plakobranchus</taxon>
    </lineage>
</organism>
<evidence type="ECO:0000313" key="2">
    <source>
        <dbReference type="EMBL" id="GFO44335.1"/>
    </source>
</evidence>
<dbReference type="AlphaFoldDB" id="A0AAV4DJL4"/>
<evidence type="ECO:0000313" key="3">
    <source>
        <dbReference type="Proteomes" id="UP000735302"/>
    </source>
</evidence>
<sequence length="124" mass="14193">MGLAIISSPGELRWIEVGDSKKRGGRTIGQERKWGEKTKQGIEKVMSPMYRRKAVHGRHPILVASYDTHSTVGLFYPRLHMGRERIEDSRRRSRRDDSAGKEVGIEDKAGWRKRCHLVLTRGSP</sequence>
<keyword evidence="3" id="KW-1185">Reference proteome</keyword>